<dbReference type="EMBL" id="JAAGNX010000003">
    <property type="protein sequence ID" value="NDV62949.1"/>
    <property type="molecule type" value="Genomic_DNA"/>
</dbReference>
<keyword evidence="1" id="KW-0472">Membrane</keyword>
<evidence type="ECO:0000313" key="3">
    <source>
        <dbReference type="Proteomes" id="UP000478417"/>
    </source>
</evidence>
<protein>
    <submittedName>
        <fullName evidence="2">Uncharacterized protein</fullName>
    </submittedName>
</protein>
<proteinExistence type="predicted"/>
<feature type="transmembrane region" description="Helical" evidence="1">
    <location>
        <begin position="63"/>
        <end position="82"/>
    </location>
</feature>
<comment type="caution">
    <text evidence="2">The sequence shown here is derived from an EMBL/GenBank/DDBJ whole genome shotgun (WGS) entry which is preliminary data.</text>
</comment>
<keyword evidence="1" id="KW-1133">Transmembrane helix</keyword>
<reference evidence="2 3" key="1">
    <citation type="submission" date="2020-02" db="EMBL/GenBank/DDBJ databases">
        <title>Albibacoteraceae fam. nov., the first described family within the subdivision 4 Verrucomicrobia.</title>
        <authorList>
            <person name="Xi F."/>
        </authorList>
    </citation>
    <scope>NUCLEOTIDE SEQUENCE [LARGE SCALE GENOMIC DNA]</scope>
    <source>
        <strain evidence="2 3">CK1056</strain>
    </source>
</reference>
<keyword evidence="1" id="KW-0812">Transmembrane</keyword>
<gene>
    <name evidence="2" type="ORF">G0Q06_10840</name>
</gene>
<evidence type="ECO:0000313" key="2">
    <source>
        <dbReference type="EMBL" id="NDV62949.1"/>
    </source>
</evidence>
<evidence type="ECO:0000256" key="1">
    <source>
        <dbReference type="SAM" id="Phobius"/>
    </source>
</evidence>
<dbReference type="Proteomes" id="UP000478417">
    <property type="component" value="Unassembled WGS sequence"/>
</dbReference>
<keyword evidence="3" id="KW-1185">Reference proteome</keyword>
<accession>A0A6B2M3Z8</accession>
<feature type="transmembrane region" description="Helical" evidence="1">
    <location>
        <begin position="37"/>
        <end position="56"/>
    </location>
</feature>
<dbReference type="RefSeq" id="WP_163965780.1">
    <property type="nucleotide sequence ID" value="NZ_JAAGNX010000003.1"/>
</dbReference>
<sequence>MRVVLGSLIFFIGFLFSQLGAWYPDVDWFNTVYVSTGWPLAVVLIGIGLILSAPLINRRDPVLVGWFAFGLCGCLLLLPLFMAKLAQERFDEQFAKEISSRQKALQGELRRQAQAALDEVRSARSTRPKDRFTQYEGRIDVLSLEKIRALDQKMGDALKRKSDDYKEALNTYPTRGPDTWITFRTREELEDERLAHQKLYEAARGFTQFVESFEDSYTEAVDQLALKPPADRVAVAEMQRILLFAEANKVYELRKLDVEAIGAALAALNILLEQWGEWSYDRREQSLSFANSASEASFHQALQRLVVATEAVQNITRPPKDEN</sequence>
<dbReference type="AlphaFoldDB" id="A0A6B2M3Z8"/>
<name>A0A6B2M3Z8_9BACT</name>
<organism evidence="2 3">
    <name type="scientific">Oceanipulchritudo coccoides</name>
    <dbReference type="NCBI Taxonomy" id="2706888"/>
    <lineage>
        <taxon>Bacteria</taxon>
        <taxon>Pseudomonadati</taxon>
        <taxon>Verrucomicrobiota</taxon>
        <taxon>Opitutia</taxon>
        <taxon>Puniceicoccales</taxon>
        <taxon>Oceanipulchritudinaceae</taxon>
        <taxon>Oceanipulchritudo</taxon>
    </lineage>
</organism>